<keyword evidence="6" id="KW-1133">Transmembrane helix</keyword>
<evidence type="ECO:0000313" key="12">
    <source>
        <dbReference type="Proteomes" id="UP000247498"/>
    </source>
</evidence>
<gene>
    <name evidence="11" type="ORF">Rsub_11480</name>
</gene>
<dbReference type="InterPro" id="IPR018108">
    <property type="entry name" value="MCP_transmembrane"/>
</dbReference>
<dbReference type="OrthoDB" id="6703404at2759"/>
<dbReference type="PANTHER" id="PTHR45618">
    <property type="entry name" value="MITOCHONDRIAL DICARBOXYLATE CARRIER-RELATED"/>
    <property type="match status" value="1"/>
</dbReference>
<dbReference type="Proteomes" id="UP000247498">
    <property type="component" value="Unassembled WGS sequence"/>
</dbReference>
<dbReference type="Gene3D" id="1.50.40.10">
    <property type="entry name" value="Mitochondrial carrier domain"/>
    <property type="match status" value="1"/>
</dbReference>
<evidence type="ECO:0000256" key="6">
    <source>
        <dbReference type="ARBA" id="ARBA00022989"/>
    </source>
</evidence>
<dbReference type="EMBL" id="BDRX01000137">
    <property type="protein sequence ID" value="GBF98876.1"/>
    <property type="molecule type" value="Genomic_DNA"/>
</dbReference>
<evidence type="ECO:0000256" key="4">
    <source>
        <dbReference type="ARBA" id="ARBA00022692"/>
    </source>
</evidence>
<feature type="region of interest" description="Disordered" evidence="10">
    <location>
        <begin position="17"/>
        <end position="41"/>
    </location>
</feature>
<accession>A0A2V0PGI7</accession>
<dbReference type="AlphaFoldDB" id="A0A2V0PGI7"/>
<dbReference type="InParanoid" id="A0A2V0PGI7"/>
<feature type="repeat" description="Solcar" evidence="8">
    <location>
        <begin position="159"/>
        <end position="243"/>
    </location>
</feature>
<evidence type="ECO:0000256" key="5">
    <source>
        <dbReference type="ARBA" id="ARBA00022737"/>
    </source>
</evidence>
<evidence type="ECO:0000256" key="7">
    <source>
        <dbReference type="ARBA" id="ARBA00023136"/>
    </source>
</evidence>
<comment type="caution">
    <text evidence="11">The sequence shown here is derived from an EMBL/GenBank/DDBJ whole genome shotgun (WGS) entry which is preliminary data.</text>
</comment>
<dbReference type="GO" id="GO:0016020">
    <property type="term" value="C:membrane"/>
    <property type="evidence" value="ECO:0007669"/>
    <property type="project" value="UniProtKB-SubCell"/>
</dbReference>
<comment type="subcellular location">
    <subcellularLocation>
        <location evidence="1">Membrane</location>
        <topology evidence="1">Multi-pass membrane protein</topology>
    </subcellularLocation>
</comment>
<feature type="compositionally biased region" description="Low complexity" evidence="10">
    <location>
        <begin position="21"/>
        <end position="41"/>
    </location>
</feature>
<keyword evidence="4 8" id="KW-0812">Transmembrane</keyword>
<dbReference type="STRING" id="307507.A0A2V0PGI7"/>
<proteinExistence type="inferred from homology"/>
<dbReference type="PROSITE" id="PS50920">
    <property type="entry name" value="SOLCAR"/>
    <property type="match status" value="3"/>
</dbReference>
<dbReference type="SUPFAM" id="SSF103506">
    <property type="entry name" value="Mitochondrial carrier"/>
    <property type="match status" value="1"/>
</dbReference>
<reference evidence="11 12" key="1">
    <citation type="journal article" date="2018" name="Sci. Rep.">
        <title>Raphidocelis subcapitata (=Pseudokirchneriella subcapitata) provides an insight into genome evolution and environmental adaptations in the Sphaeropleales.</title>
        <authorList>
            <person name="Suzuki S."/>
            <person name="Yamaguchi H."/>
            <person name="Nakajima N."/>
            <person name="Kawachi M."/>
        </authorList>
    </citation>
    <scope>NUCLEOTIDE SEQUENCE [LARGE SCALE GENOMIC DNA]</scope>
    <source>
        <strain evidence="11 12">NIES-35</strain>
    </source>
</reference>
<keyword evidence="3 9" id="KW-0813">Transport</keyword>
<organism evidence="11 12">
    <name type="scientific">Raphidocelis subcapitata</name>
    <dbReference type="NCBI Taxonomy" id="307507"/>
    <lineage>
        <taxon>Eukaryota</taxon>
        <taxon>Viridiplantae</taxon>
        <taxon>Chlorophyta</taxon>
        <taxon>core chlorophytes</taxon>
        <taxon>Chlorophyceae</taxon>
        <taxon>CS clade</taxon>
        <taxon>Sphaeropleales</taxon>
        <taxon>Selenastraceae</taxon>
        <taxon>Raphidocelis</taxon>
    </lineage>
</organism>
<evidence type="ECO:0000256" key="9">
    <source>
        <dbReference type="RuleBase" id="RU000488"/>
    </source>
</evidence>
<evidence type="ECO:0000256" key="3">
    <source>
        <dbReference type="ARBA" id="ARBA00022448"/>
    </source>
</evidence>
<keyword evidence="12" id="KW-1185">Reference proteome</keyword>
<keyword evidence="7 8" id="KW-0472">Membrane</keyword>
<feature type="repeat" description="Solcar" evidence="8">
    <location>
        <begin position="49"/>
        <end position="136"/>
    </location>
</feature>
<feature type="repeat" description="Solcar" evidence="8">
    <location>
        <begin position="252"/>
        <end position="336"/>
    </location>
</feature>
<sequence>MAAGALVEDLAVERMGSHGDAPSVAGAAPQRAAPAVQAQDAPRAAGSEGMLMQELVTSGLSVGCATAVTNPLDVVKTRMQLRQAQSAPSPGLVKTGVDIVRIEGVGALWKGLPPAVLRGLLYGGLRLGLYSPTRDWLQRDAADAAGAAGAGIASKPAPASAGTKLLAGTLSGGVAAALSSPTELVKVRLQAADNVHKSAWDAARAVMEADGVRGLWKGATPGLVRASVLTASQCATYDEAKRRIMDATGWGDTVATHLTCALATGFAATLATNPIDVVKTHMFVAGGRFAGPVACARELYARHGAGGFMRGFAANYSRLGPQTVVTFMVAEQLRRIAGLQSL</sequence>
<keyword evidence="5" id="KW-0677">Repeat</keyword>
<protein>
    <submittedName>
        <fullName evidence="11">Mitochondrial substrate carrier protein family</fullName>
    </submittedName>
</protein>
<dbReference type="Pfam" id="PF00153">
    <property type="entry name" value="Mito_carr"/>
    <property type="match status" value="3"/>
</dbReference>
<dbReference type="InterPro" id="IPR050391">
    <property type="entry name" value="Mito_Metabolite_Transporter"/>
</dbReference>
<dbReference type="FunCoup" id="A0A2V0PGI7">
    <property type="interactions" value="6"/>
</dbReference>
<name>A0A2V0PGI7_9CHLO</name>
<evidence type="ECO:0000256" key="8">
    <source>
        <dbReference type="PROSITE-ProRule" id="PRU00282"/>
    </source>
</evidence>
<comment type="similarity">
    <text evidence="2 9">Belongs to the mitochondrial carrier (TC 2.A.29) family.</text>
</comment>
<evidence type="ECO:0000313" key="11">
    <source>
        <dbReference type="EMBL" id="GBF98876.1"/>
    </source>
</evidence>
<evidence type="ECO:0000256" key="1">
    <source>
        <dbReference type="ARBA" id="ARBA00004141"/>
    </source>
</evidence>
<evidence type="ECO:0000256" key="10">
    <source>
        <dbReference type="SAM" id="MobiDB-lite"/>
    </source>
</evidence>
<evidence type="ECO:0000256" key="2">
    <source>
        <dbReference type="ARBA" id="ARBA00006375"/>
    </source>
</evidence>
<dbReference type="InterPro" id="IPR023395">
    <property type="entry name" value="MCP_dom_sf"/>
</dbReference>